<keyword evidence="1" id="KW-0472">Membrane</keyword>
<keyword evidence="3" id="KW-1185">Reference proteome</keyword>
<dbReference type="EMBL" id="BMKC01000003">
    <property type="protein sequence ID" value="GGA85103.1"/>
    <property type="molecule type" value="Genomic_DNA"/>
</dbReference>
<evidence type="ECO:0000313" key="3">
    <source>
        <dbReference type="Proteomes" id="UP000623419"/>
    </source>
</evidence>
<evidence type="ECO:0000313" key="2">
    <source>
        <dbReference type="EMBL" id="GGA85103.1"/>
    </source>
</evidence>
<evidence type="ECO:0000256" key="1">
    <source>
        <dbReference type="SAM" id="Phobius"/>
    </source>
</evidence>
<proteinExistence type="predicted"/>
<name>A0ABQ1HQZ0_9GAMM</name>
<keyword evidence="1" id="KW-0812">Transmembrane</keyword>
<feature type="transmembrane region" description="Helical" evidence="1">
    <location>
        <begin position="126"/>
        <end position="151"/>
    </location>
</feature>
<organism evidence="2 3">
    <name type="scientific">Arenimonas soli</name>
    <dbReference type="NCBI Taxonomy" id="2269504"/>
    <lineage>
        <taxon>Bacteria</taxon>
        <taxon>Pseudomonadati</taxon>
        <taxon>Pseudomonadota</taxon>
        <taxon>Gammaproteobacteria</taxon>
        <taxon>Lysobacterales</taxon>
        <taxon>Lysobacteraceae</taxon>
        <taxon>Arenimonas</taxon>
    </lineage>
</organism>
<feature type="transmembrane region" description="Helical" evidence="1">
    <location>
        <begin position="228"/>
        <end position="253"/>
    </location>
</feature>
<feature type="transmembrane region" description="Helical" evidence="1">
    <location>
        <begin position="265"/>
        <end position="292"/>
    </location>
</feature>
<dbReference type="Proteomes" id="UP000623419">
    <property type="component" value="Unassembled WGS sequence"/>
</dbReference>
<evidence type="ECO:0008006" key="4">
    <source>
        <dbReference type="Google" id="ProtNLM"/>
    </source>
</evidence>
<protein>
    <recommendedName>
        <fullName evidence="4">Flippase-like domain-containing protein</fullName>
    </recommendedName>
</protein>
<sequence length="305" mass="32209">MHEGSTTLARSLVQATLRWARRLFLPLALAFFAFAAWASRDVVAEVVVRAEVRLLLAAVATWCSLHLLTPLTTRLALAALGVPIDYRTALHIHIRRLPARYLPGGIWQTVSRVADLRAMGVGKSQLAALVALENAAPLAVAMLLAGAWLAIAGATAVPAPALLAAGGGLALCLPWLMHRALPGIGRIRLRHYLGVLGSCAVFWMVAAGAFACYWSAFPDARAEADLPSLLGTYLLAWSAGFAAIFAPQGIGVFESVAALMLDGRLSFALVAVMVAGFRAATLTGDLLAYLMAKGAFGVWSRTPSN</sequence>
<keyword evidence="1" id="KW-1133">Transmembrane helix</keyword>
<feature type="transmembrane region" description="Helical" evidence="1">
    <location>
        <begin position="157"/>
        <end position="177"/>
    </location>
</feature>
<reference evidence="3" key="1">
    <citation type="journal article" date="2019" name="Int. J. Syst. Evol. Microbiol.">
        <title>The Global Catalogue of Microorganisms (GCM) 10K type strain sequencing project: providing services to taxonomists for standard genome sequencing and annotation.</title>
        <authorList>
            <consortium name="The Broad Institute Genomics Platform"/>
            <consortium name="The Broad Institute Genome Sequencing Center for Infectious Disease"/>
            <person name="Wu L."/>
            <person name="Ma J."/>
        </authorList>
    </citation>
    <scope>NUCLEOTIDE SEQUENCE [LARGE SCALE GENOMIC DNA]</scope>
    <source>
        <strain evidence="3">CGMCC 1.15905</strain>
    </source>
</reference>
<gene>
    <name evidence="2" type="ORF">GCM10011521_24430</name>
</gene>
<feature type="transmembrane region" description="Helical" evidence="1">
    <location>
        <begin position="54"/>
        <end position="77"/>
    </location>
</feature>
<feature type="transmembrane region" description="Helical" evidence="1">
    <location>
        <begin position="189"/>
        <end position="216"/>
    </location>
</feature>
<comment type="caution">
    <text evidence="2">The sequence shown here is derived from an EMBL/GenBank/DDBJ whole genome shotgun (WGS) entry which is preliminary data.</text>
</comment>
<accession>A0ABQ1HQZ0</accession>